<dbReference type="GO" id="GO:0030497">
    <property type="term" value="P:fatty acid elongation"/>
    <property type="evidence" value="ECO:0007669"/>
    <property type="project" value="UniProtKB-ARBA"/>
</dbReference>
<gene>
    <name evidence="18" type="ORF">BJY28_002864</name>
</gene>
<keyword evidence="7" id="KW-0276">Fatty acid metabolism</keyword>
<dbReference type="InterPro" id="IPR020841">
    <property type="entry name" value="PKS_Beta-ketoAc_synthase_dom"/>
</dbReference>
<dbReference type="NCBIfam" id="NF005589">
    <property type="entry name" value="PRK07314.1"/>
    <property type="match status" value="1"/>
</dbReference>
<evidence type="ECO:0000256" key="8">
    <source>
        <dbReference type="ARBA" id="ARBA00023098"/>
    </source>
</evidence>
<feature type="domain" description="Ketosynthase family 3 (KS3)" evidence="17">
    <location>
        <begin position="5"/>
        <end position="414"/>
    </location>
</feature>
<comment type="similarity">
    <text evidence="2 14 16">Belongs to the thiolase-like superfamily. Beta-ketoacyl-ACP synthases family.</text>
</comment>
<evidence type="ECO:0000313" key="19">
    <source>
        <dbReference type="Proteomes" id="UP000592181"/>
    </source>
</evidence>
<reference evidence="18 19" key="1">
    <citation type="submission" date="2020-07" db="EMBL/GenBank/DDBJ databases">
        <title>Sequencing the genomes of 1000 actinobacteria strains.</title>
        <authorList>
            <person name="Klenk H.-P."/>
        </authorList>
    </citation>
    <scope>NUCLEOTIDE SEQUENCE [LARGE SCALE GENOMIC DNA]</scope>
    <source>
        <strain evidence="18 19">DSM 24723</strain>
    </source>
</reference>
<keyword evidence="5 14" id="KW-0444">Lipid biosynthesis</keyword>
<evidence type="ECO:0000256" key="2">
    <source>
        <dbReference type="ARBA" id="ARBA00008467"/>
    </source>
</evidence>
<evidence type="ECO:0000256" key="12">
    <source>
        <dbReference type="ARBA" id="ARBA00047318"/>
    </source>
</evidence>
<dbReference type="FunFam" id="3.40.47.10:FF:000029">
    <property type="entry name" value="3-oxoacyl-[acyl-carrier-protein] synthase 1"/>
    <property type="match status" value="1"/>
</dbReference>
<dbReference type="Gene3D" id="3.40.47.10">
    <property type="match status" value="2"/>
</dbReference>
<dbReference type="InterPro" id="IPR016039">
    <property type="entry name" value="Thiolase-like"/>
</dbReference>
<comment type="catalytic activity">
    <reaction evidence="13 14">
        <text>a fatty acyl-[ACP] + malonyl-[ACP] + H(+) = a 3-oxoacyl-[ACP] + holo-[ACP] + CO2</text>
        <dbReference type="Rhea" id="RHEA:22836"/>
        <dbReference type="Rhea" id="RHEA-COMP:9623"/>
        <dbReference type="Rhea" id="RHEA-COMP:9685"/>
        <dbReference type="Rhea" id="RHEA-COMP:9916"/>
        <dbReference type="Rhea" id="RHEA-COMP:14125"/>
        <dbReference type="ChEBI" id="CHEBI:15378"/>
        <dbReference type="ChEBI" id="CHEBI:16526"/>
        <dbReference type="ChEBI" id="CHEBI:64479"/>
        <dbReference type="ChEBI" id="CHEBI:78449"/>
        <dbReference type="ChEBI" id="CHEBI:78776"/>
        <dbReference type="ChEBI" id="CHEBI:138651"/>
    </reaction>
</comment>
<comment type="caution">
    <text evidence="18">The sequence shown here is derived from an EMBL/GenBank/DDBJ whole genome shotgun (WGS) entry which is preliminary data.</text>
</comment>
<keyword evidence="8" id="KW-0443">Lipid metabolism</keyword>
<dbReference type="UniPathway" id="UPA00094"/>
<dbReference type="GO" id="GO:0004315">
    <property type="term" value="F:3-oxoacyl-[acyl-carrier-protein] synthase activity"/>
    <property type="evidence" value="ECO:0007669"/>
    <property type="project" value="UniProtKB-UniRule"/>
</dbReference>
<dbReference type="InterPro" id="IPR000794">
    <property type="entry name" value="Beta-ketoacyl_synthase"/>
</dbReference>
<dbReference type="CDD" id="cd00834">
    <property type="entry name" value="KAS_I_II"/>
    <property type="match status" value="1"/>
</dbReference>
<evidence type="ECO:0000256" key="16">
    <source>
        <dbReference type="RuleBase" id="RU003694"/>
    </source>
</evidence>
<evidence type="ECO:0000256" key="10">
    <source>
        <dbReference type="ARBA" id="ARBA00023315"/>
    </source>
</evidence>
<evidence type="ECO:0000256" key="3">
    <source>
        <dbReference type="ARBA" id="ARBA00012356"/>
    </source>
</evidence>
<evidence type="ECO:0000256" key="9">
    <source>
        <dbReference type="ARBA" id="ARBA00023160"/>
    </source>
</evidence>
<comment type="function">
    <text evidence="11 14">Involved in the type II fatty acid elongation cycle. Catalyzes the elongation of a wide range of acyl-ACP by the addition of two carbons from malonyl-ACP to an acyl acceptor. Can efficiently catalyze the conversion of palmitoleoyl-ACP (cis-hexadec-9-enoyl-ACP) to cis-vaccenoyl-ACP (cis-octadec-11-enoyl-ACP), an essential step in the thermal regulation of fatty acid composition.</text>
</comment>
<evidence type="ECO:0000256" key="5">
    <source>
        <dbReference type="ARBA" id="ARBA00022516"/>
    </source>
</evidence>
<dbReference type="AlphaFoldDB" id="A0A852XIM0"/>
<dbReference type="PROSITE" id="PS52004">
    <property type="entry name" value="KS3_2"/>
    <property type="match status" value="1"/>
</dbReference>
<comment type="pathway">
    <text evidence="1 14">Lipid metabolism; fatty acid biosynthesis.</text>
</comment>
<dbReference type="InterPro" id="IPR014031">
    <property type="entry name" value="Ketoacyl_synth_C"/>
</dbReference>
<evidence type="ECO:0000313" key="18">
    <source>
        <dbReference type="EMBL" id="NYG38395.1"/>
    </source>
</evidence>
<evidence type="ECO:0000256" key="4">
    <source>
        <dbReference type="ARBA" id="ARBA00014657"/>
    </source>
</evidence>
<accession>A0A852XIM0</accession>
<comment type="catalytic activity">
    <reaction evidence="12 14">
        <text>(9Z)-hexadecenoyl-[ACP] + malonyl-[ACP] + H(+) = 3-oxo-(11Z)-octadecenoyl-[ACP] + holo-[ACP] + CO2</text>
        <dbReference type="Rhea" id="RHEA:55040"/>
        <dbReference type="Rhea" id="RHEA-COMP:9623"/>
        <dbReference type="Rhea" id="RHEA-COMP:9685"/>
        <dbReference type="Rhea" id="RHEA-COMP:10800"/>
        <dbReference type="Rhea" id="RHEA-COMP:14074"/>
        <dbReference type="ChEBI" id="CHEBI:15378"/>
        <dbReference type="ChEBI" id="CHEBI:16526"/>
        <dbReference type="ChEBI" id="CHEBI:64479"/>
        <dbReference type="ChEBI" id="CHEBI:78449"/>
        <dbReference type="ChEBI" id="CHEBI:83989"/>
        <dbReference type="ChEBI" id="CHEBI:138538"/>
        <dbReference type="EC" id="2.3.1.179"/>
    </reaction>
</comment>
<evidence type="ECO:0000259" key="17">
    <source>
        <dbReference type="PROSITE" id="PS52004"/>
    </source>
</evidence>
<dbReference type="EC" id="2.3.1.179" evidence="3 14"/>
<dbReference type="PIRSF" id="PIRSF000447">
    <property type="entry name" value="KAS_II"/>
    <property type="match status" value="1"/>
</dbReference>
<evidence type="ECO:0000256" key="6">
    <source>
        <dbReference type="ARBA" id="ARBA00022679"/>
    </source>
</evidence>
<keyword evidence="6 14" id="KW-0808">Transferase</keyword>
<dbReference type="Pfam" id="PF02801">
    <property type="entry name" value="Ketoacyl-synt_C"/>
    <property type="match status" value="1"/>
</dbReference>
<keyword evidence="19" id="KW-1185">Reference proteome</keyword>
<dbReference type="InterPro" id="IPR014030">
    <property type="entry name" value="Ketoacyl_synth_N"/>
</dbReference>
<keyword evidence="10 14" id="KW-0012">Acyltransferase</keyword>
<dbReference type="SMART" id="SM00825">
    <property type="entry name" value="PKS_KS"/>
    <property type="match status" value="1"/>
</dbReference>
<dbReference type="SUPFAM" id="SSF53901">
    <property type="entry name" value="Thiolase-like"/>
    <property type="match status" value="2"/>
</dbReference>
<sequence length="415" mass="42456">MTSDQPTIVVTGVGATTPLGGTAEETWSAILAGQSGAATLEEDWVAEHELPVTFAAPLKVPARDVLARVETKRLDPFAQYALVAAREAWAAAGAPDVEPERLAVSIGSGIGGVQTLLTAWDTLNEKGPRRVYPLSIPMLMPNSASGTVSLDLGARAGAHTLVSACSSGAESIGHALRLIHDGVADVVVAGGSEGAIHPLPIAGFAAMQALSTRNDDPQAASRPYDTGRDGFVLGEGAAIMVLETEEHAKARGATIICTLAGQGISADAHHMAAPEPEGAGASRAMVAAVQDAGAQPTDVVHINAHATSTPVGDVAEIAAMRRAFGADVDQMPVSATKSMTGHLLGAAGSLEAVLTAFAVRDRVAPPSINIDELDPVVDIDVVRDEPRRLPDGQILALNNSFGFGGHNVALAFGSI</sequence>
<evidence type="ECO:0000256" key="1">
    <source>
        <dbReference type="ARBA" id="ARBA00005194"/>
    </source>
</evidence>
<name>A0A852XIM0_9MICO</name>
<dbReference type="Proteomes" id="UP000592181">
    <property type="component" value="Unassembled WGS sequence"/>
</dbReference>
<evidence type="ECO:0000256" key="13">
    <source>
        <dbReference type="ARBA" id="ARBA00047659"/>
    </source>
</evidence>
<proteinExistence type="inferred from homology"/>
<evidence type="ECO:0000256" key="7">
    <source>
        <dbReference type="ARBA" id="ARBA00022832"/>
    </source>
</evidence>
<protein>
    <recommendedName>
        <fullName evidence="4 14">3-oxoacyl-[acyl-carrier-protein] synthase 2</fullName>
        <ecNumber evidence="3 14">2.3.1.179</ecNumber>
    </recommendedName>
</protein>
<organism evidence="18 19">
    <name type="scientific">Janibacter alkaliphilus</name>
    <dbReference type="NCBI Taxonomy" id="1069963"/>
    <lineage>
        <taxon>Bacteria</taxon>
        <taxon>Bacillati</taxon>
        <taxon>Actinomycetota</taxon>
        <taxon>Actinomycetes</taxon>
        <taxon>Micrococcales</taxon>
        <taxon>Intrasporangiaceae</taxon>
        <taxon>Janibacter</taxon>
    </lineage>
</organism>
<dbReference type="GO" id="GO:0005829">
    <property type="term" value="C:cytosol"/>
    <property type="evidence" value="ECO:0007669"/>
    <property type="project" value="TreeGrafter"/>
</dbReference>
<evidence type="ECO:0000256" key="15">
    <source>
        <dbReference type="PIRSR" id="PIRSR000447-1"/>
    </source>
</evidence>
<dbReference type="PANTHER" id="PTHR11712">
    <property type="entry name" value="POLYKETIDE SYNTHASE-RELATED"/>
    <property type="match status" value="1"/>
</dbReference>
<dbReference type="InterPro" id="IPR017568">
    <property type="entry name" value="3-oxoacyl-ACP_synth-2"/>
</dbReference>
<dbReference type="PANTHER" id="PTHR11712:SF336">
    <property type="entry name" value="3-OXOACYL-[ACYL-CARRIER-PROTEIN] SYNTHASE, MITOCHONDRIAL"/>
    <property type="match status" value="1"/>
</dbReference>
<dbReference type="RefSeq" id="WP_179463597.1">
    <property type="nucleotide sequence ID" value="NZ_JACBZX010000001.1"/>
</dbReference>
<dbReference type="FunFam" id="3.40.47.10:FF:000018">
    <property type="entry name" value="3-oxoacyl-[acyl-carrier-protein] synthase 2"/>
    <property type="match status" value="1"/>
</dbReference>
<evidence type="ECO:0000256" key="11">
    <source>
        <dbReference type="ARBA" id="ARBA00024006"/>
    </source>
</evidence>
<feature type="active site" description="For beta-ketoacyl synthase activity" evidence="15">
    <location>
        <position position="165"/>
    </location>
</feature>
<keyword evidence="9 14" id="KW-0275">Fatty acid biosynthesis</keyword>
<dbReference type="NCBIfam" id="TIGR03150">
    <property type="entry name" value="fabF"/>
    <property type="match status" value="1"/>
</dbReference>
<dbReference type="EMBL" id="JACBZX010000001">
    <property type="protein sequence ID" value="NYG38395.1"/>
    <property type="molecule type" value="Genomic_DNA"/>
</dbReference>
<evidence type="ECO:0000256" key="14">
    <source>
        <dbReference type="PIRNR" id="PIRNR000447"/>
    </source>
</evidence>
<dbReference type="Pfam" id="PF00109">
    <property type="entry name" value="ketoacyl-synt"/>
    <property type="match status" value="1"/>
</dbReference>